<reference evidence="4" key="1">
    <citation type="submission" date="2013-08" db="EMBL/GenBank/DDBJ databases">
        <authorList>
            <person name="Durkin A.S."/>
            <person name="Haft D.R."/>
            <person name="McCorrison J."/>
            <person name="Torralba M."/>
            <person name="Gillis M."/>
            <person name="Haft D.H."/>
            <person name="Methe B."/>
            <person name="Sutton G."/>
            <person name="Nelson K.E."/>
        </authorList>
    </citation>
    <scope>NUCLEOTIDE SEQUENCE [LARGE SCALE GENOMIC DNA]</scope>
    <source>
        <strain evidence="4">F0233</strain>
    </source>
</reference>
<name>U2QPL3_9ACTN</name>
<dbReference type="Pfam" id="PF00497">
    <property type="entry name" value="SBP_bac_3"/>
    <property type="match status" value="1"/>
</dbReference>
<accession>U2QPL3</accession>
<evidence type="ECO:0000259" key="3">
    <source>
        <dbReference type="SMART" id="SM00062"/>
    </source>
</evidence>
<keyword evidence="1 2" id="KW-0732">Signal</keyword>
<feature type="chain" id="PRO_5004634455" evidence="2">
    <location>
        <begin position="27"/>
        <end position="298"/>
    </location>
</feature>
<comment type="caution">
    <text evidence="4">The sequence shown here is derived from an EMBL/GenBank/DDBJ whole genome shotgun (WGS) entry which is preliminary data.</text>
</comment>
<dbReference type="SUPFAM" id="SSF53850">
    <property type="entry name" value="Periplasmic binding protein-like II"/>
    <property type="match status" value="1"/>
</dbReference>
<dbReference type="OrthoDB" id="9762169at2"/>
<organism evidence="4 5">
    <name type="scientific">Propionibacterium acidifaciens F0233</name>
    <dbReference type="NCBI Taxonomy" id="553198"/>
    <lineage>
        <taxon>Bacteria</taxon>
        <taxon>Bacillati</taxon>
        <taxon>Actinomycetota</taxon>
        <taxon>Actinomycetes</taxon>
        <taxon>Propionibacteriales</taxon>
        <taxon>Propionibacteriaceae</taxon>
        <taxon>Propionibacterium</taxon>
    </lineage>
</organism>
<dbReference type="SMART" id="SM00062">
    <property type="entry name" value="PBPb"/>
    <property type="match status" value="1"/>
</dbReference>
<dbReference type="PANTHER" id="PTHR35936:SF17">
    <property type="entry name" value="ARGININE-BINDING EXTRACELLULAR PROTEIN ARTP"/>
    <property type="match status" value="1"/>
</dbReference>
<dbReference type="PROSITE" id="PS51257">
    <property type="entry name" value="PROKAR_LIPOPROTEIN"/>
    <property type="match status" value="1"/>
</dbReference>
<dbReference type="GeneID" id="95358770"/>
<feature type="domain" description="Solute-binding protein family 3/N-terminal" evidence="3">
    <location>
        <begin position="63"/>
        <end position="284"/>
    </location>
</feature>
<protein>
    <submittedName>
        <fullName evidence="4">ABC transporter, substrate-binding protein, family 3</fullName>
    </submittedName>
</protein>
<dbReference type="EMBL" id="ACVN02000138">
    <property type="protein sequence ID" value="ERK58426.1"/>
    <property type="molecule type" value="Genomic_DNA"/>
</dbReference>
<dbReference type="AlphaFoldDB" id="U2QPL3"/>
<evidence type="ECO:0000313" key="4">
    <source>
        <dbReference type="EMBL" id="ERK58426.1"/>
    </source>
</evidence>
<sequence length="298" mass="31169">MRSRRAIAALAAACAVSLTACQSADAVIAEYNDSGTTGYDTSTVQADPAVQALVPESVSADGRLVIGSNLYWAPAEFQQGGTPVGYEIDMMGAVARRMGLELGVENAEFDSIMPAIGTKYEAGASSFTITSERESNFTMIQFYFGGIAWAVQTGNPTGFDPTNVCGRSVGVQTGTMEDDAVAEQATRCQTPPDIQRYDSQDAVTQALVGGKIEAMSADSPVVDYAVSRTGGTISAIGEVTEMAPFGVVVPKDDPAMTSAMQAALQSLMNDGTLKRIFAAWGIDDNVAEQAVVNPEVEG</sequence>
<dbReference type="InterPro" id="IPR001638">
    <property type="entry name" value="Solute-binding_3/MltF_N"/>
</dbReference>
<dbReference type="Gene3D" id="3.40.190.10">
    <property type="entry name" value="Periplasmic binding protein-like II"/>
    <property type="match status" value="2"/>
</dbReference>
<dbReference type="RefSeq" id="WP_021797187.1">
    <property type="nucleotide sequence ID" value="NZ_ACVN02000138.1"/>
</dbReference>
<keyword evidence="5" id="KW-1185">Reference proteome</keyword>
<evidence type="ECO:0000313" key="5">
    <source>
        <dbReference type="Proteomes" id="UP000017052"/>
    </source>
</evidence>
<dbReference type="PANTHER" id="PTHR35936">
    <property type="entry name" value="MEMBRANE-BOUND LYTIC MUREIN TRANSGLYCOSYLASE F"/>
    <property type="match status" value="1"/>
</dbReference>
<feature type="signal peptide" evidence="2">
    <location>
        <begin position="1"/>
        <end position="26"/>
    </location>
</feature>
<proteinExistence type="predicted"/>
<evidence type="ECO:0000256" key="1">
    <source>
        <dbReference type="ARBA" id="ARBA00022729"/>
    </source>
</evidence>
<gene>
    <name evidence="4" type="ORF">HMPREF0682_1026</name>
</gene>
<dbReference type="Proteomes" id="UP000017052">
    <property type="component" value="Unassembled WGS sequence"/>
</dbReference>
<evidence type="ECO:0000256" key="2">
    <source>
        <dbReference type="SAM" id="SignalP"/>
    </source>
</evidence>